<accession>A0A7C3ZCJ0</accession>
<comment type="caution">
    <text evidence="8">The sequence shown here is derived from an EMBL/GenBank/DDBJ whole genome shotgun (WGS) entry which is preliminary data.</text>
</comment>
<dbReference type="GO" id="GO:0046872">
    <property type="term" value="F:metal ion binding"/>
    <property type="evidence" value="ECO:0007669"/>
    <property type="project" value="UniProtKB-KW"/>
</dbReference>
<organism evidence="8">
    <name type="scientific">Desulfobacca acetoxidans</name>
    <dbReference type="NCBI Taxonomy" id="60893"/>
    <lineage>
        <taxon>Bacteria</taxon>
        <taxon>Pseudomonadati</taxon>
        <taxon>Thermodesulfobacteriota</taxon>
        <taxon>Desulfobaccia</taxon>
        <taxon>Desulfobaccales</taxon>
        <taxon>Desulfobaccaceae</taxon>
        <taxon>Desulfobacca</taxon>
    </lineage>
</organism>
<keyword evidence="4" id="KW-0378">Hydrolase</keyword>
<evidence type="ECO:0000256" key="5">
    <source>
        <dbReference type="ARBA" id="ARBA00022842"/>
    </source>
</evidence>
<evidence type="ECO:0000256" key="2">
    <source>
        <dbReference type="ARBA" id="ARBA00001946"/>
    </source>
</evidence>
<dbReference type="GO" id="GO:0010945">
    <property type="term" value="F:coenzyme A diphosphatase activity"/>
    <property type="evidence" value="ECO:0007669"/>
    <property type="project" value="InterPro"/>
</dbReference>
<keyword evidence="3" id="KW-0479">Metal-binding</keyword>
<dbReference type="InterPro" id="IPR045121">
    <property type="entry name" value="CoAse"/>
</dbReference>
<reference evidence="8" key="1">
    <citation type="journal article" date="2020" name="mSystems">
        <title>Genome- and Community-Level Interaction Insights into Carbon Utilization and Element Cycling Functions of Hydrothermarchaeota in Hydrothermal Sediment.</title>
        <authorList>
            <person name="Zhou Z."/>
            <person name="Liu Y."/>
            <person name="Xu W."/>
            <person name="Pan J."/>
            <person name="Luo Z.H."/>
            <person name="Li M."/>
        </authorList>
    </citation>
    <scope>NUCLEOTIDE SEQUENCE [LARGE SCALE GENOMIC DNA]</scope>
    <source>
        <strain evidence="8">SpSt-897</strain>
    </source>
</reference>
<dbReference type="SUPFAM" id="SSF55811">
    <property type="entry name" value="Nudix"/>
    <property type="match status" value="1"/>
</dbReference>
<dbReference type="InterPro" id="IPR000086">
    <property type="entry name" value="NUDIX_hydrolase_dom"/>
</dbReference>
<evidence type="ECO:0000313" key="8">
    <source>
        <dbReference type="EMBL" id="HGF34591.1"/>
    </source>
</evidence>
<feature type="domain" description="Nudix hydrolase" evidence="7">
    <location>
        <begin position="62"/>
        <end position="203"/>
    </location>
</feature>
<proteinExistence type="predicted"/>
<dbReference type="Gene3D" id="3.90.79.10">
    <property type="entry name" value="Nucleoside Triphosphate Pyrophosphohydrolase"/>
    <property type="match status" value="1"/>
</dbReference>
<keyword evidence="5" id="KW-0460">Magnesium</keyword>
<protein>
    <submittedName>
        <fullName evidence="8">CoA pyrophosphatase</fullName>
    </submittedName>
</protein>
<dbReference type="AlphaFoldDB" id="A0A7C3ZCJ0"/>
<dbReference type="PANTHER" id="PTHR12992:SF11">
    <property type="entry name" value="MITOCHONDRIAL COENZYME A DIPHOSPHATASE NUDT8"/>
    <property type="match status" value="1"/>
</dbReference>
<name>A0A7C3ZCJ0_9BACT</name>
<evidence type="ECO:0000256" key="6">
    <source>
        <dbReference type="ARBA" id="ARBA00023211"/>
    </source>
</evidence>
<evidence type="ECO:0000256" key="1">
    <source>
        <dbReference type="ARBA" id="ARBA00001936"/>
    </source>
</evidence>
<dbReference type="CDD" id="cd03426">
    <property type="entry name" value="NUDIX_CoAse_Nudt7"/>
    <property type="match status" value="1"/>
</dbReference>
<dbReference type="EMBL" id="DTMF01000229">
    <property type="protein sequence ID" value="HGF34591.1"/>
    <property type="molecule type" value="Genomic_DNA"/>
</dbReference>
<evidence type="ECO:0000259" key="7">
    <source>
        <dbReference type="PROSITE" id="PS51462"/>
    </source>
</evidence>
<dbReference type="PANTHER" id="PTHR12992">
    <property type="entry name" value="NUDIX HYDROLASE"/>
    <property type="match status" value="1"/>
</dbReference>
<sequence length="233" mass="25652">MASQPNIIYGKSPTSPCQIPFGVSGRCQAQPGVIKRGVSLTLDFVKSCLSFAKQPPSPPEGLLPAGVLAPLFLEDGEVKLLFTQRTMNLKDHQGQISLPGGVRDRGDADLLATALRETEEEIGLKPEKVEILGTLDPVATVTGYWINPFVGLIPYPYDFHLNRHEVKLLLIFPLAAFLTPERWSTGSYSYKDRTVQVCCWKYEGTVIWGATARMLLDFLGRLGECPLSQKCAD</sequence>
<dbReference type="PROSITE" id="PS51462">
    <property type="entry name" value="NUDIX"/>
    <property type="match status" value="1"/>
</dbReference>
<comment type="cofactor">
    <cofactor evidence="2">
        <name>Mg(2+)</name>
        <dbReference type="ChEBI" id="CHEBI:18420"/>
    </cofactor>
</comment>
<gene>
    <name evidence="8" type="ORF">ENW96_09430</name>
</gene>
<dbReference type="Pfam" id="PF00293">
    <property type="entry name" value="NUDIX"/>
    <property type="match status" value="1"/>
</dbReference>
<keyword evidence="6" id="KW-0464">Manganese</keyword>
<evidence type="ECO:0000256" key="4">
    <source>
        <dbReference type="ARBA" id="ARBA00022801"/>
    </source>
</evidence>
<comment type="cofactor">
    <cofactor evidence="1">
        <name>Mn(2+)</name>
        <dbReference type="ChEBI" id="CHEBI:29035"/>
    </cofactor>
</comment>
<dbReference type="InterPro" id="IPR015797">
    <property type="entry name" value="NUDIX_hydrolase-like_dom_sf"/>
</dbReference>
<evidence type="ECO:0000256" key="3">
    <source>
        <dbReference type="ARBA" id="ARBA00022723"/>
    </source>
</evidence>